<dbReference type="Proteomes" id="UP000334990">
    <property type="component" value="Unassembled WGS sequence"/>
</dbReference>
<accession>A0A5M3VPI4</accession>
<name>A0A5M3VPI4_9ACTN</name>
<dbReference type="InterPro" id="IPR055582">
    <property type="entry name" value="DUF7158"/>
</dbReference>
<dbReference type="SUPFAM" id="SSF109998">
    <property type="entry name" value="Triger factor/SurA peptide-binding domain-like"/>
    <property type="match status" value="1"/>
</dbReference>
<dbReference type="AlphaFoldDB" id="A0A5M3VPI4"/>
<organism evidence="1 2">
    <name type="scientific">Acrocarpospora corrugata</name>
    <dbReference type="NCBI Taxonomy" id="35763"/>
    <lineage>
        <taxon>Bacteria</taxon>
        <taxon>Bacillati</taxon>
        <taxon>Actinomycetota</taxon>
        <taxon>Actinomycetes</taxon>
        <taxon>Streptosporangiales</taxon>
        <taxon>Streptosporangiaceae</taxon>
        <taxon>Acrocarpospora</taxon>
    </lineage>
</organism>
<dbReference type="InterPro" id="IPR027304">
    <property type="entry name" value="Trigger_fact/SurA_dom_sf"/>
</dbReference>
<gene>
    <name evidence="1" type="primary">fabD2_1</name>
    <name evidence="1" type="ORF">Acor_01900</name>
</gene>
<reference evidence="1 2" key="1">
    <citation type="submission" date="2019-10" db="EMBL/GenBank/DDBJ databases">
        <title>Whole genome shotgun sequence of Acrocarpospora corrugata NBRC 13972.</title>
        <authorList>
            <person name="Ichikawa N."/>
            <person name="Kimura A."/>
            <person name="Kitahashi Y."/>
            <person name="Komaki H."/>
            <person name="Oguchi A."/>
        </authorList>
    </citation>
    <scope>NUCLEOTIDE SEQUENCE [LARGE SCALE GENOMIC DNA]</scope>
    <source>
        <strain evidence="1 2">NBRC 13972</strain>
    </source>
</reference>
<dbReference type="EMBL" id="BLAD01000035">
    <property type="protein sequence ID" value="GER98128.1"/>
    <property type="molecule type" value="Genomic_DNA"/>
</dbReference>
<proteinExistence type="predicted"/>
<evidence type="ECO:0000313" key="1">
    <source>
        <dbReference type="EMBL" id="GER98128.1"/>
    </source>
</evidence>
<sequence length="183" mass="20241">MIAALVGETPITVETVERRVRRLRQGPRGELLPADGTSEGRQLRRWVTQILVAEQVVADEAARRGIVPGGPPLELTPTARLELGSVMAAVLSGSPLAQALYRALTADQTIPETEISRYFANNQDRYRGTTYEQASPGIRAALLGARRRRQFALWADARCARAILQPGFEHPGDIRHPDHTHRH</sequence>
<dbReference type="Pfam" id="PF23716">
    <property type="entry name" value="DUF7158"/>
    <property type="match status" value="1"/>
</dbReference>
<keyword evidence="2" id="KW-1185">Reference proteome</keyword>
<evidence type="ECO:0000313" key="2">
    <source>
        <dbReference type="Proteomes" id="UP000334990"/>
    </source>
</evidence>
<comment type="caution">
    <text evidence="1">The sequence shown here is derived from an EMBL/GenBank/DDBJ whole genome shotgun (WGS) entry which is preliminary data.</text>
</comment>
<protein>
    <submittedName>
        <fullName evidence="1">Malonyl CoA-ACP transacylase</fullName>
    </submittedName>
</protein>
<dbReference type="RefSeq" id="WP_218034057.1">
    <property type="nucleotide sequence ID" value="NZ_BAAABN010000006.1"/>
</dbReference>